<dbReference type="GO" id="GO:0007411">
    <property type="term" value="P:axon guidance"/>
    <property type="evidence" value="ECO:0007669"/>
    <property type="project" value="TreeGrafter"/>
</dbReference>
<comment type="subcellular location">
    <subcellularLocation>
        <location evidence="1">Cell membrane</location>
        <topology evidence="1">Single-pass type I membrane protein</topology>
    </subcellularLocation>
    <subcellularLocation>
        <location evidence="14">Synapse</location>
    </subcellularLocation>
</comment>
<dbReference type="GO" id="GO:0007156">
    <property type="term" value="P:homophilic cell adhesion via plasma membrane adhesion molecules"/>
    <property type="evidence" value="ECO:0007669"/>
    <property type="project" value="TreeGrafter"/>
</dbReference>
<feature type="domain" description="Fibronectin type-III" evidence="19">
    <location>
        <begin position="1106"/>
        <end position="1198"/>
    </location>
</feature>
<dbReference type="CDD" id="cd20956">
    <property type="entry name" value="IgI_4_Dscam"/>
    <property type="match status" value="1"/>
</dbReference>
<evidence type="ECO:0000256" key="3">
    <source>
        <dbReference type="ARBA" id="ARBA00022692"/>
    </source>
</evidence>
<dbReference type="InterPro" id="IPR036116">
    <property type="entry name" value="FN3_sf"/>
</dbReference>
<dbReference type="PROSITE" id="PS50853">
    <property type="entry name" value="FN3"/>
    <property type="match status" value="4"/>
</dbReference>
<dbReference type="SUPFAM" id="SSF48726">
    <property type="entry name" value="Immunoglobulin"/>
    <property type="match status" value="9"/>
</dbReference>
<dbReference type="Pfam" id="PF00041">
    <property type="entry name" value="fn3"/>
    <property type="match status" value="2"/>
</dbReference>
<dbReference type="CDD" id="cd20958">
    <property type="entry name" value="IgI_5_Dscam"/>
    <property type="match status" value="1"/>
</dbReference>
<evidence type="ECO:0000256" key="8">
    <source>
        <dbReference type="ARBA" id="ARBA00022989"/>
    </source>
</evidence>
<keyword evidence="10 16" id="KW-0472">Membrane</keyword>
<dbReference type="GO" id="GO:0005886">
    <property type="term" value="C:plasma membrane"/>
    <property type="evidence" value="ECO:0007669"/>
    <property type="project" value="UniProtKB-SubCell"/>
</dbReference>
<dbReference type="FunFam" id="2.60.40.10:FF:000120">
    <property type="entry name" value="Down syndrome cell adhesion molecule like 1"/>
    <property type="match status" value="1"/>
</dbReference>
<dbReference type="FunFam" id="2.60.40.10:FF:000719">
    <property type="entry name" value="nephrin isoform X1"/>
    <property type="match status" value="1"/>
</dbReference>
<feature type="region of interest" description="Disordered" evidence="15">
    <location>
        <begin position="1370"/>
        <end position="1427"/>
    </location>
</feature>
<keyword evidence="3 16" id="KW-0812">Transmembrane</keyword>
<dbReference type="PANTHER" id="PTHR10075:SF100">
    <property type="entry name" value="FASCICLIN-2"/>
    <property type="match status" value="1"/>
</dbReference>
<evidence type="ECO:0000256" key="2">
    <source>
        <dbReference type="ARBA" id="ARBA00022475"/>
    </source>
</evidence>
<feature type="domain" description="Ig-like" evidence="18">
    <location>
        <begin position="707"/>
        <end position="800"/>
    </location>
</feature>
<dbReference type="Pfam" id="PF07679">
    <property type="entry name" value="I-set"/>
    <property type="match status" value="4"/>
</dbReference>
<dbReference type="FunFam" id="2.60.40.10:FF:000333">
    <property type="entry name" value="Down syndrome cell adhesion molecule"/>
    <property type="match status" value="1"/>
</dbReference>
<feature type="transmembrane region" description="Helical" evidence="16">
    <location>
        <begin position="1317"/>
        <end position="1339"/>
    </location>
</feature>
<feature type="compositionally biased region" description="Polar residues" evidence="15">
    <location>
        <begin position="1378"/>
        <end position="1395"/>
    </location>
</feature>
<dbReference type="GO" id="GO:0070593">
    <property type="term" value="P:dendrite self-avoidance"/>
    <property type="evidence" value="ECO:0007669"/>
    <property type="project" value="TreeGrafter"/>
</dbReference>
<dbReference type="InterPro" id="IPR003599">
    <property type="entry name" value="Ig_sub"/>
</dbReference>
<dbReference type="PANTHER" id="PTHR10075">
    <property type="entry name" value="BASIGIN RELATED"/>
    <property type="match status" value="1"/>
</dbReference>
<keyword evidence="9" id="KW-0770">Synapse</keyword>
<keyword evidence="11" id="KW-1015">Disulfide bond</keyword>
<keyword evidence="6" id="KW-0130">Cell adhesion</keyword>
<dbReference type="InterPro" id="IPR013098">
    <property type="entry name" value="Ig_I-set"/>
</dbReference>
<evidence type="ECO:0000313" key="20">
    <source>
        <dbReference type="EMBL" id="ASU04351.1"/>
    </source>
</evidence>
<feature type="compositionally biased region" description="Basic and acidic residues" evidence="15">
    <location>
        <begin position="1475"/>
        <end position="1485"/>
    </location>
</feature>
<evidence type="ECO:0000256" key="15">
    <source>
        <dbReference type="SAM" id="MobiDB-lite"/>
    </source>
</evidence>
<dbReference type="GO" id="GO:0045202">
    <property type="term" value="C:synapse"/>
    <property type="evidence" value="ECO:0007669"/>
    <property type="project" value="UniProtKB-SubCell"/>
</dbReference>
<dbReference type="Gene3D" id="2.60.40.10">
    <property type="entry name" value="Immunoglobulins"/>
    <property type="match status" value="13"/>
</dbReference>
<dbReference type="SMART" id="SM00406">
    <property type="entry name" value="IGv"/>
    <property type="match status" value="3"/>
</dbReference>
<keyword evidence="2" id="KW-1003">Cell membrane</keyword>
<dbReference type="FunFam" id="2.60.40.10:FF:000017">
    <property type="entry name" value="Down syndrome cell adhesion molecule b"/>
    <property type="match status" value="1"/>
</dbReference>
<dbReference type="InterPro" id="IPR013783">
    <property type="entry name" value="Ig-like_fold"/>
</dbReference>
<dbReference type="FunFam" id="2.60.40.10:FF:000104">
    <property type="entry name" value="Down syndrome cell adhesion molecule b"/>
    <property type="match status" value="1"/>
</dbReference>
<feature type="domain" description="Fibronectin type-III" evidence="19">
    <location>
        <begin position="903"/>
        <end position="1001"/>
    </location>
</feature>
<evidence type="ECO:0000259" key="19">
    <source>
        <dbReference type="PROSITE" id="PS50853"/>
    </source>
</evidence>
<feature type="chain" id="PRO_5022238907" evidence="17">
    <location>
        <begin position="23"/>
        <end position="1485"/>
    </location>
</feature>
<dbReference type="InterPro" id="IPR036179">
    <property type="entry name" value="Ig-like_dom_sf"/>
</dbReference>
<dbReference type="Pfam" id="PF13927">
    <property type="entry name" value="Ig_3"/>
    <property type="match status" value="3"/>
</dbReference>
<keyword evidence="4 17" id="KW-0732">Signal</keyword>
<evidence type="ECO:0000256" key="11">
    <source>
        <dbReference type="ARBA" id="ARBA00023157"/>
    </source>
</evidence>
<evidence type="ECO:0000256" key="7">
    <source>
        <dbReference type="ARBA" id="ARBA00022902"/>
    </source>
</evidence>
<dbReference type="Pfam" id="PF25059">
    <property type="entry name" value="FN3_DSCAM-DSCAML_C"/>
    <property type="match status" value="1"/>
</dbReference>
<name>A0A510A1E8_OLIMR</name>
<dbReference type="InterPro" id="IPR056754">
    <property type="entry name" value="DSCAM/DSCAML_C"/>
</dbReference>
<dbReference type="InterPro" id="IPR003598">
    <property type="entry name" value="Ig_sub2"/>
</dbReference>
<dbReference type="GO" id="GO:0098632">
    <property type="term" value="F:cell-cell adhesion mediator activity"/>
    <property type="evidence" value="ECO:0007669"/>
    <property type="project" value="TreeGrafter"/>
</dbReference>
<evidence type="ECO:0000256" key="4">
    <source>
        <dbReference type="ARBA" id="ARBA00022729"/>
    </source>
</evidence>
<evidence type="ECO:0000256" key="16">
    <source>
        <dbReference type="SAM" id="Phobius"/>
    </source>
</evidence>
<dbReference type="FunFam" id="2.60.40.10:FF:000324">
    <property type="entry name" value="Down syndrome cell adhesion molecule, isoform D"/>
    <property type="match status" value="1"/>
</dbReference>
<sequence length="1485" mass="165491">MLFISRTKFSFCIFFIVRVVSLLQDRRGPFFMYEPPNHVEFSNTTGTVIPCSARATPTASIKWTMVDGSPVSDISGLRHLRPDGSLVFPPFRAEDFRQDVHAAIYRCVATNSVGTIGSRDVKVRGVVNQQYMVEVYGEYAIAGTTAVLRCHIPGFVENYVTVTSWMEEPTSNVIQPSSALGGKYLTFPWGTLHIRNVKANYSYRNYKCQTRNRLTGEIVNSATTGRLIVTGDTKSKSRPRITDYRPQITGKQEESVALPCAAQGFPIPSIRWYRLENGQLQVINLGRRFVQLDGTLVLHQATVKDSGKYVCVVNNSFGEEREHSQLLIINSLSATILPSLLLAHVGKSATINCSISGHPIHSVLWRKDLNPLSLSSRVILVSRDVLKLESVQREDKGMYQCFVYNDLESAQGTTELNLGDDTPEFQDVFPAQTIQPGPSLSLKCVATGNPLPQIIWKLDDSSIPENHRIRYGDYVTKDGAVVSYVNITSVQTEDGGEYQCTANNGVGEVSHKSKVNVLGPPVVRRMRNLTVVAGESLNVRCPVGGYPLETIHWERAGVRLPYNHRQKVHDNGTLEVHHVERATDEGPYTCVARNREGQSAQSTVLVRVQVKPVIEQFSFPKSLREGQRSSVLCTVGSGDLPIKIRWFKDGQPIPDHKGIRVNEVADYSSTLLFESLGLDHRGNYTCIASNEAGTVSHTASMVIHVPPRWVIEPSDASVVKSKNVVIDCQAEGFPQPRVRWTKADGDSPRDFKSIVSSPHLQVFENGSLAIHDVKEIDSGYYLCQASNGIGQGLSKVLKLKVHIAAHFKSKFTAEMVKKGHNTRLKCESYGDKPITVTWMKDKLPINPQADTRYELLETIVATGVTSEVLIRQADRRDSALFTCIATNTFGRDDTNIQLIIQEPPDNIQDFNRNNYHGGNTFSDRIDYIPRILNTRKRFRTTIRKLRKWHGKMPNVTVSGTESTATVQGLKPAKIYFFRMFAANRLGKSDSSPIIKTLTQEETPGGPPVKVKVIPTSSQSLKVTWKPPSQELQYGAIKGYYVGYKIRGSPEPFVYKTMDVVEGFKEECHLTGLRRFTKYSVIVQAYNNKGTGPPSDEEFVQTLENDPPTTPSLRETDASYSSIQLSWDKNIDGNPVTGYYLRQRQENGNWEELHVSGEHNSFTALNLECGSRYQFSLVAYNSAGKGEPSDILTAKTEGSVPVSPDIATALSYNSTSATVHMNSWHDGGCPLTAFLIRYRQKHETMWRVIAENVPTEQNHVDITGLTPSTWYDVQITAENNAGSTETEYTFITSPIFESITPKTVINKDSIPFYFDMTIILPVSVSLIVIIIVLIVVCLVVRKKNSSESSHCGSMTYGTRKSGQEMMPLSDLEKRKKHSSGSSYYPTPYATTQVSGRTTDDGTDSGYHQLQEEPLYATVKRTPRPPRSDAHIYQCPVGFSMDTESSYRSQSSITRKEPGMIVQLDSDRRSSGGFSKKSRESKPVRNS</sequence>
<evidence type="ECO:0000256" key="5">
    <source>
        <dbReference type="ARBA" id="ARBA00022737"/>
    </source>
</evidence>
<evidence type="ECO:0000256" key="12">
    <source>
        <dbReference type="ARBA" id="ARBA00023180"/>
    </source>
</evidence>
<feature type="domain" description="Ig-like" evidence="18">
    <location>
        <begin position="346"/>
        <end position="417"/>
    </location>
</feature>
<feature type="domain" description="Ig-like" evidence="18">
    <location>
        <begin position="423"/>
        <end position="516"/>
    </location>
</feature>
<feature type="signal peptide" evidence="17">
    <location>
        <begin position="1"/>
        <end position="22"/>
    </location>
</feature>
<evidence type="ECO:0000256" key="10">
    <source>
        <dbReference type="ARBA" id="ARBA00023136"/>
    </source>
</evidence>
<dbReference type="CDD" id="cd00063">
    <property type="entry name" value="FN3"/>
    <property type="match status" value="4"/>
</dbReference>
<dbReference type="SUPFAM" id="SSF49265">
    <property type="entry name" value="Fibronectin type III"/>
    <property type="match status" value="2"/>
</dbReference>
<keyword evidence="13" id="KW-0393">Immunoglobulin domain</keyword>
<evidence type="ECO:0000256" key="13">
    <source>
        <dbReference type="ARBA" id="ARBA00023319"/>
    </source>
</evidence>
<dbReference type="FunFam" id="2.60.40.10:FF:000005">
    <property type="entry name" value="Neuronal cell adhesion molecule"/>
    <property type="match status" value="1"/>
</dbReference>
<evidence type="ECO:0000256" key="6">
    <source>
        <dbReference type="ARBA" id="ARBA00022889"/>
    </source>
</evidence>
<feature type="domain" description="Ig-like" evidence="18">
    <location>
        <begin position="809"/>
        <end position="901"/>
    </location>
</feature>
<feature type="domain" description="Ig-like" evidence="18">
    <location>
        <begin position="29"/>
        <end position="124"/>
    </location>
</feature>
<reference evidence="20" key="1">
    <citation type="submission" date="2016-07" db="EMBL/GenBank/DDBJ databases">
        <title>Cloning of Dscam genes from the insect species.</title>
        <authorList>
            <person name="Cao G."/>
            <person name="Jin Y."/>
        </authorList>
    </citation>
    <scope>NUCLEOTIDE SEQUENCE</scope>
</reference>
<dbReference type="InterPro" id="IPR003961">
    <property type="entry name" value="FN3_dom"/>
</dbReference>
<keyword evidence="8 16" id="KW-1133">Transmembrane helix</keyword>
<keyword evidence="7" id="KW-0524">Neurogenesis</keyword>
<evidence type="ECO:0000256" key="1">
    <source>
        <dbReference type="ARBA" id="ARBA00004251"/>
    </source>
</evidence>
<dbReference type="CDD" id="cd00096">
    <property type="entry name" value="Ig"/>
    <property type="match status" value="1"/>
</dbReference>
<feature type="domain" description="Fibronectin type-III" evidence="19">
    <location>
        <begin position="1006"/>
        <end position="1104"/>
    </location>
</feature>
<evidence type="ECO:0000256" key="14">
    <source>
        <dbReference type="ARBA" id="ARBA00034103"/>
    </source>
</evidence>
<feature type="domain" description="Ig-like" evidence="18">
    <location>
        <begin position="520"/>
        <end position="606"/>
    </location>
</feature>
<organism evidence="20">
    <name type="scientific">Olivierus martensii</name>
    <name type="common">Manchurian scorpion</name>
    <name type="synonym">Mesobuthus martensii</name>
    <dbReference type="NCBI Taxonomy" id="34649"/>
    <lineage>
        <taxon>Eukaryota</taxon>
        <taxon>Metazoa</taxon>
        <taxon>Ecdysozoa</taxon>
        <taxon>Arthropoda</taxon>
        <taxon>Chelicerata</taxon>
        <taxon>Arachnida</taxon>
        <taxon>Scorpiones</taxon>
        <taxon>Buthida</taxon>
        <taxon>Buthoidea</taxon>
        <taxon>Buthidae</taxon>
        <taxon>Olivierus</taxon>
    </lineage>
</organism>
<evidence type="ECO:0000259" key="18">
    <source>
        <dbReference type="PROSITE" id="PS50835"/>
    </source>
</evidence>
<dbReference type="SMART" id="SM00060">
    <property type="entry name" value="FN3"/>
    <property type="match status" value="4"/>
</dbReference>
<protein>
    <submittedName>
        <fullName evidence="20">Dscam12</fullName>
    </submittedName>
</protein>
<feature type="domain" description="Fibronectin type-III" evidence="19">
    <location>
        <begin position="1199"/>
        <end position="1294"/>
    </location>
</feature>
<proteinExistence type="evidence at transcript level"/>
<dbReference type="SMART" id="SM00409">
    <property type="entry name" value="IG"/>
    <property type="match status" value="9"/>
</dbReference>
<dbReference type="EMBL" id="KX555560">
    <property type="protein sequence ID" value="ASU04351.1"/>
    <property type="molecule type" value="mRNA"/>
</dbReference>
<accession>A0A510A1E8</accession>
<dbReference type="InterPro" id="IPR013106">
    <property type="entry name" value="Ig_V-set"/>
</dbReference>
<feature type="region of interest" description="Disordered" evidence="15">
    <location>
        <begin position="1444"/>
        <end position="1485"/>
    </location>
</feature>
<evidence type="ECO:0000256" key="9">
    <source>
        <dbReference type="ARBA" id="ARBA00023018"/>
    </source>
</evidence>
<dbReference type="SMART" id="SM00408">
    <property type="entry name" value="IGc2"/>
    <property type="match status" value="8"/>
</dbReference>
<dbReference type="PROSITE" id="PS50835">
    <property type="entry name" value="IG_LIKE"/>
    <property type="match status" value="8"/>
</dbReference>
<keyword evidence="12" id="KW-0325">Glycoprotein</keyword>
<feature type="domain" description="Ig-like" evidence="18">
    <location>
        <begin position="612"/>
        <end position="702"/>
    </location>
</feature>
<feature type="domain" description="Ig-like" evidence="18">
    <location>
        <begin position="239"/>
        <end position="327"/>
    </location>
</feature>
<dbReference type="GO" id="GO:0030424">
    <property type="term" value="C:axon"/>
    <property type="evidence" value="ECO:0007669"/>
    <property type="project" value="TreeGrafter"/>
</dbReference>
<keyword evidence="5" id="KW-0677">Repeat</keyword>
<dbReference type="InterPro" id="IPR007110">
    <property type="entry name" value="Ig-like_dom"/>
</dbReference>
<evidence type="ECO:0000256" key="17">
    <source>
        <dbReference type="SAM" id="SignalP"/>
    </source>
</evidence>